<proteinExistence type="predicted"/>
<evidence type="ECO:0000313" key="1">
    <source>
        <dbReference type="EMBL" id="VVU99043.1"/>
    </source>
</evidence>
<evidence type="ECO:0000313" key="2">
    <source>
        <dbReference type="Proteomes" id="UP000356253"/>
    </source>
</evidence>
<accession>A0AC61Y3L4</accession>
<dbReference type="EMBL" id="CABVMM010000001">
    <property type="protein sequence ID" value="VVU99043.1"/>
    <property type="molecule type" value="Genomic_DNA"/>
</dbReference>
<gene>
    <name evidence="1" type="ORF">FVB9532_00293</name>
</gene>
<dbReference type="Proteomes" id="UP000356253">
    <property type="component" value="Unassembled WGS sequence"/>
</dbReference>
<protein>
    <submittedName>
        <fullName evidence="1">Uncharacterized protein</fullName>
    </submittedName>
</protein>
<comment type="caution">
    <text evidence="1">The sequence shown here is derived from an EMBL/GenBank/DDBJ whole genome shotgun (WGS) entry which is preliminary data.</text>
</comment>
<keyword evidence="2" id="KW-1185">Reference proteome</keyword>
<reference evidence="1" key="1">
    <citation type="submission" date="2019-09" db="EMBL/GenBank/DDBJ databases">
        <authorList>
            <person name="Rodrigo-Torres L."/>
            <person name="Arahal R. D."/>
            <person name="Lucena T."/>
        </authorList>
    </citation>
    <scope>NUCLEOTIDE SEQUENCE</scope>
    <source>
        <strain evidence="1">ISS653</strain>
    </source>
</reference>
<sequence>MFLILFCEFLILGHLKNNYSLFLFSFLISFISFSQQHFSETITHPDLWLKSDIINYSDSLNISTFNFNPILNSEKLGKKKDLELGLDRFSSIFLVFESDKKDEITIADISIDGEKRRITTSGILKNNKKFVEINPKNGVILNYNLFSSLTQKENYVKILGDKIIKEKDSIKFLEILYYPKKLSDLDKSKVETYLSLKHGISLSSDKIYVNSENDTIWNPKKNVGFNQNVTGIGFDINLLNFKQLQSFNSKGDLEAGFNEIKPFNKLNNSNVTNKTYLIWGENNRETIFSKLEKDKNFQTLSKIWKFKSINNSQDSLKIQLKFLKEKMKFLKDSIKTDEGLYLAVSPLYDIKNNLKEENLIPLSKEDSSYYYYDNIDITAFNESFYITLIKAPKLLVEYHHEHKCFTETITESPLEIEVIQGVSPYSINLSQKDYEKNFSFDDKLFRITDLPKGKIHIKLHDSNGNSQLDTIYIKESKIEVAMEEAYYLENSDILVEPKIFGISKNELKFEWINIEENKVIGTDSRITLLKKGDYQLKINTKEGCKKIIPFSVKRKKLNENGDISIYPNPVKNNSTFNISLNFLKETSVQIEIRDPIGRLILQKNFEGSNGYKYSNSLNTSGTYLIFITSRNETTVKKLIIQ</sequence>
<name>A0AC61Y3L4_9FLAO</name>
<organism evidence="1 2">
    <name type="scientific">Mesonia oceanica</name>
    <dbReference type="NCBI Taxonomy" id="2687242"/>
    <lineage>
        <taxon>Bacteria</taxon>
        <taxon>Pseudomonadati</taxon>
        <taxon>Bacteroidota</taxon>
        <taxon>Flavobacteriia</taxon>
        <taxon>Flavobacteriales</taxon>
        <taxon>Flavobacteriaceae</taxon>
        <taxon>Mesonia</taxon>
    </lineage>
</organism>